<protein>
    <submittedName>
        <fullName evidence="3">Aste57867_18914 protein</fullName>
    </submittedName>
</protein>
<dbReference type="EMBL" id="CAADRA010006444">
    <property type="protein sequence ID" value="VFT95646.1"/>
    <property type="molecule type" value="Genomic_DNA"/>
</dbReference>
<evidence type="ECO:0000313" key="4">
    <source>
        <dbReference type="Proteomes" id="UP000332933"/>
    </source>
</evidence>
<evidence type="ECO:0000313" key="3">
    <source>
        <dbReference type="EMBL" id="VFT95646.1"/>
    </source>
</evidence>
<dbReference type="Proteomes" id="UP000332933">
    <property type="component" value="Unassembled WGS sequence"/>
</dbReference>
<evidence type="ECO:0000313" key="2">
    <source>
        <dbReference type="EMBL" id="KAF0689677.1"/>
    </source>
</evidence>
<feature type="coiled-coil region" evidence="1">
    <location>
        <begin position="23"/>
        <end position="50"/>
    </location>
</feature>
<accession>A0A485LBJ6</accession>
<name>A0A485LBJ6_9STRA</name>
<keyword evidence="4" id="KW-1185">Reference proteome</keyword>
<gene>
    <name evidence="3" type="primary">Aste57867_18914</name>
    <name evidence="2" type="ORF">As57867_018850</name>
    <name evidence="3" type="ORF">ASTE57867_18914</name>
</gene>
<sequence>MGDVDAARAEVRLRRTLKMQRYRKRLIEKADCLRDEVTHLQNEIDAYMRRQRGRSASLLLPWKDVAKGLEDESELVAKDNRALKQLCLAQQQTMWTLHRWVVANLAIVTCPNAETQTWRYVTVCADPASRLCAFEWIAQHMQHNTDRVFQQFGFPAIASSTCIDDFSVEYQPSQDVDDGLQFIWRDQRELPYPMEAVRDWFARPHCLNMVGAARANWPTTAHDRDVVAEDDRVLELQFGGTLRYIHNVRRGGKLIHILFSEWCGLDRCVFATQGIRDDERLPNDAVQRNRMSWFVLDRLGPTRTKMRALNVMSQHISSDGFVSFEEEAVDGWGIDFPMDVPDMASVERRVVQRMIDLGSGGGDWFNTALRDAMERATAVRSAASI</sequence>
<evidence type="ECO:0000256" key="1">
    <source>
        <dbReference type="SAM" id="Coils"/>
    </source>
</evidence>
<proteinExistence type="predicted"/>
<reference evidence="3 4" key="1">
    <citation type="submission" date="2019-03" db="EMBL/GenBank/DDBJ databases">
        <authorList>
            <person name="Gaulin E."/>
            <person name="Dumas B."/>
        </authorList>
    </citation>
    <scope>NUCLEOTIDE SEQUENCE [LARGE SCALE GENOMIC DNA]</scope>
    <source>
        <strain evidence="3">CBS 568.67</strain>
    </source>
</reference>
<reference evidence="2" key="2">
    <citation type="submission" date="2019-06" db="EMBL/GenBank/DDBJ databases">
        <title>Genomics analysis of Aphanomyces spp. identifies a new class of oomycete effector associated with host adaptation.</title>
        <authorList>
            <person name="Gaulin E."/>
        </authorList>
    </citation>
    <scope>NUCLEOTIDE SEQUENCE</scope>
    <source>
        <strain evidence="2">CBS 578.67</strain>
    </source>
</reference>
<dbReference type="AlphaFoldDB" id="A0A485LBJ6"/>
<organism evidence="3 4">
    <name type="scientific">Aphanomyces stellatus</name>
    <dbReference type="NCBI Taxonomy" id="120398"/>
    <lineage>
        <taxon>Eukaryota</taxon>
        <taxon>Sar</taxon>
        <taxon>Stramenopiles</taxon>
        <taxon>Oomycota</taxon>
        <taxon>Saprolegniomycetes</taxon>
        <taxon>Saprolegniales</taxon>
        <taxon>Verrucalvaceae</taxon>
        <taxon>Aphanomyces</taxon>
    </lineage>
</organism>
<keyword evidence="1" id="KW-0175">Coiled coil</keyword>
<dbReference type="EMBL" id="VJMH01006423">
    <property type="protein sequence ID" value="KAF0689677.1"/>
    <property type="molecule type" value="Genomic_DNA"/>
</dbReference>